<dbReference type="Pfam" id="PF02321">
    <property type="entry name" value="OEP"/>
    <property type="match status" value="2"/>
</dbReference>
<dbReference type="EMBL" id="SOML01000007">
    <property type="protein sequence ID" value="TFD95621.1"/>
    <property type="molecule type" value="Genomic_DNA"/>
</dbReference>
<dbReference type="GO" id="GO:0005886">
    <property type="term" value="C:plasma membrane"/>
    <property type="evidence" value="ECO:0007669"/>
    <property type="project" value="UniProtKB-SubCell"/>
</dbReference>
<keyword evidence="2" id="KW-0564">Palmitate</keyword>
<accession>A0A4Y8L038</accession>
<proteinExistence type="inferred from homology"/>
<sequence length="474" mass="52234">MNKKYIKGAILLGLTASIGFSSCQITNKYKSPEYSSENLYRDANSTDTLTIANIPWRQYFADPVLQGLIDEGLAQNFDLQIAFSRIKQAEANLGMAKAAYFPSVALVGQVEQTRLSAADPTTGAPRDRKSLAYHKETYTLGVSAAWELDVWGKLNRQSKAAYAQFLNSHAYKNLIQTSLIANIATTYYSLLALDEQLRVTKENIELLNETTETMAALRDAGNLTSASVEQSKALLYSTKVSVPDLESQIRQLENSLCLMLGRKPQAIERGSLANQAVPTELKAGVPAQMLAMRPDVQQAELSFRQRFELTNVAKASFYPTISLSSGMIGYSTVNGLAQFFKPENLFASLVGGLTQPIFARKQLITQLKVAKAEQEEAYLTFEKTVLSAGNEVSNILYTYESSLSKNELRDKQVNALNTAVYFTQELLKAGEANYTEVLTAEQNLLQAQLGQVSDKLEQLQASVDLYRSLGGGTR</sequence>
<dbReference type="Proteomes" id="UP000297861">
    <property type="component" value="Unassembled WGS sequence"/>
</dbReference>
<keyword evidence="2" id="KW-0812">Transmembrane</keyword>
<dbReference type="PANTHER" id="PTHR30203">
    <property type="entry name" value="OUTER MEMBRANE CATION EFFLUX PROTEIN"/>
    <property type="match status" value="1"/>
</dbReference>
<dbReference type="AlphaFoldDB" id="A0A4Y8L038"/>
<evidence type="ECO:0000313" key="3">
    <source>
        <dbReference type="EMBL" id="TFD95621.1"/>
    </source>
</evidence>
<gene>
    <name evidence="3" type="ORF">E2605_12355</name>
</gene>
<evidence type="ECO:0000313" key="4">
    <source>
        <dbReference type="Proteomes" id="UP000297861"/>
    </source>
</evidence>
<keyword evidence="2" id="KW-0449">Lipoprotein</keyword>
<dbReference type="GO" id="GO:0015562">
    <property type="term" value="F:efflux transmembrane transporter activity"/>
    <property type="evidence" value="ECO:0007669"/>
    <property type="project" value="InterPro"/>
</dbReference>
<dbReference type="NCBIfam" id="TIGR01845">
    <property type="entry name" value="outer_NodT"/>
    <property type="match status" value="1"/>
</dbReference>
<dbReference type="RefSeq" id="WP_026626929.1">
    <property type="nucleotide sequence ID" value="NZ_JAWZLG010000074.1"/>
</dbReference>
<dbReference type="SUPFAM" id="SSF56954">
    <property type="entry name" value="Outer membrane efflux proteins (OEP)"/>
    <property type="match status" value="1"/>
</dbReference>
<dbReference type="Gene3D" id="2.20.200.10">
    <property type="entry name" value="Outer membrane efflux proteins (OEP)"/>
    <property type="match status" value="1"/>
</dbReference>
<reference evidence="3 4" key="1">
    <citation type="submission" date="2019-03" db="EMBL/GenBank/DDBJ databases">
        <title>San Antonio Military Medical Center submission to MRSN (WRAIR), pending publication.</title>
        <authorList>
            <person name="Blyth D.M."/>
            <person name="Mccarthy S.L."/>
            <person name="Schall S.E."/>
            <person name="Stam J.A."/>
            <person name="Ong A.C."/>
            <person name="Mcgann P.T."/>
        </authorList>
    </citation>
    <scope>NUCLEOTIDE SEQUENCE [LARGE SCALE GENOMIC DNA]</scope>
    <source>
        <strain evidence="3 4">MRSN571793</strain>
    </source>
</reference>
<comment type="caution">
    <text evidence="3">The sequence shown here is derived from an EMBL/GenBank/DDBJ whole genome shotgun (WGS) entry which is preliminary data.</text>
</comment>
<evidence type="ECO:0000256" key="1">
    <source>
        <dbReference type="ARBA" id="ARBA00007613"/>
    </source>
</evidence>
<dbReference type="Gene3D" id="1.20.1600.10">
    <property type="entry name" value="Outer membrane efflux proteins (OEP)"/>
    <property type="match status" value="1"/>
</dbReference>
<dbReference type="InterPro" id="IPR003423">
    <property type="entry name" value="OMP_efflux"/>
</dbReference>
<dbReference type="OrthoDB" id="9770517at2"/>
<protein>
    <submittedName>
        <fullName evidence="3">Efflux transporter outer membrane subunit</fullName>
    </submittedName>
</protein>
<name>A0A4Y8L038_9BACT</name>
<dbReference type="PANTHER" id="PTHR30203:SF33">
    <property type="entry name" value="BLR4455 PROTEIN"/>
    <property type="match status" value="1"/>
</dbReference>
<dbReference type="STRING" id="1121485.GCA_000426485_03105"/>
<comment type="similarity">
    <text evidence="1 2">Belongs to the outer membrane factor (OMF) (TC 1.B.17) family.</text>
</comment>
<keyword evidence="2" id="KW-0472">Membrane</keyword>
<organism evidence="3 4">
    <name type="scientific">Dysgonomonas capnocytophagoides</name>
    <dbReference type="NCBI Taxonomy" id="45254"/>
    <lineage>
        <taxon>Bacteria</taxon>
        <taxon>Pseudomonadati</taxon>
        <taxon>Bacteroidota</taxon>
        <taxon>Bacteroidia</taxon>
        <taxon>Bacteroidales</taxon>
        <taxon>Dysgonomonadaceae</taxon>
        <taxon>Dysgonomonas</taxon>
    </lineage>
</organism>
<keyword evidence="2" id="KW-1134">Transmembrane beta strand</keyword>
<comment type="subcellular location">
    <subcellularLocation>
        <location evidence="2">Cell membrane</location>
        <topology evidence="2">Lipid-anchor</topology>
    </subcellularLocation>
</comment>
<dbReference type="PROSITE" id="PS51257">
    <property type="entry name" value="PROKAR_LIPOPROTEIN"/>
    <property type="match status" value="1"/>
</dbReference>
<evidence type="ECO:0000256" key="2">
    <source>
        <dbReference type="RuleBase" id="RU362097"/>
    </source>
</evidence>
<keyword evidence="4" id="KW-1185">Reference proteome</keyword>
<dbReference type="InterPro" id="IPR010131">
    <property type="entry name" value="MdtP/NodT-like"/>
</dbReference>